<evidence type="ECO:0000256" key="2">
    <source>
        <dbReference type="SAM" id="Phobius"/>
    </source>
</evidence>
<sequence>MTVGDKKIGLEGGEEKPVGEEGNQEEKLRDEGKRREGERSKGDEVMGAVEEKGCNEFAVKELATKECEDIKGSFDDDEEVIHTPDDLHAETKRKVPCTRVTSNVIVALNFVYCITFTCSFVFYESIRTRHRGFRNYDERNAELKSKERKGVASKQYELVLYRTVTGKMVEHQQHMAATAKLALIAHIMSYLFLRISRDVKKGPRPIDLSPRSP</sequence>
<keyword evidence="2" id="KW-1133">Transmembrane helix</keyword>
<dbReference type="AlphaFoldDB" id="A0A498IYG2"/>
<reference evidence="3 4" key="1">
    <citation type="submission" date="2018-10" db="EMBL/GenBank/DDBJ databases">
        <title>A high-quality apple genome assembly.</title>
        <authorList>
            <person name="Hu J."/>
        </authorList>
    </citation>
    <scope>NUCLEOTIDE SEQUENCE [LARGE SCALE GENOMIC DNA]</scope>
    <source>
        <strain evidence="4">cv. HFTH1</strain>
        <tissue evidence="3">Young leaf</tissue>
    </source>
</reference>
<keyword evidence="2" id="KW-0472">Membrane</keyword>
<gene>
    <name evidence="3" type="ORF">DVH24_000088</name>
</gene>
<organism evidence="3 4">
    <name type="scientific">Malus domestica</name>
    <name type="common">Apple</name>
    <name type="synonym">Pyrus malus</name>
    <dbReference type="NCBI Taxonomy" id="3750"/>
    <lineage>
        <taxon>Eukaryota</taxon>
        <taxon>Viridiplantae</taxon>
        <taxon>Streptophyta</taxon>
        <taxon>Embryophyta</taxon>
        <taxon>Tracheophyta</taxon>
        <taxon>Spermatophyta</taxon>
        <taxon>Magnoliopsida</taxon>
        <taxon>eudicotyledons</taxon>
        <taxon>Gunneridae</taxon>
        <taxon>Pentapetalae</taxon>
        <taxon>rosids</taxon>
        <taxon>fabids</taxon>
        <taxon>Rosales</taxon>
        <taxon>Rosaceae</taxon>
        <taxon>Amygdaloideae</taxon>
        <taxon>Maleae</taxon>
        <taxon>Malus</taxon>
    </lineage>
</organism>
<feature type="region of interest" description="Disordered" evidence="1">
    <location>
        <begin position="1"/>
        <end position="46"/>
    </location>
</feature>
<feature type="transmembrane region" description="Helical" evidence="2">
    <location>
        <begin position="100"/>
        <end position="123"/>
    </location>
</feature>
<keyword evidence="2" id="KW-0812">Transmembrane</keyword>
<dbReference type="EMBL" id="RDQH01000335">
    <property type="protein sequence ID" value="RXH88489.1"/>
    <property type="molecule type" value="Genomic_DNA"/>
</dbReference>
<evidence type="ECO:0000313" key="3">
    <source>
        <dbReference type="EMBL" id="RXH88489.1"/>
    </source>
</evidence>
<evidence type="ECO:0000313" key="4">
    <source>
        <dbReference type="Proteomes" id="UP000290289"/>
    </source>
</evidence>
<accession>A0A498IYG2</accession>
<comment type="caution">
    <text evidence="3">The sequence shown here is derived from an EMBL/GenBank/DDBJ whole genome shotgun (WGS) entry which is preliminary data.</text>
</comment>
<evidence type="ECO:0000256" key="1">
    <source>
        <dbReference type="SAM" id="MobiDB-lite"/>
    </source>
</evidence>
<name>A0A498IYG2_MALDO</name>
<protein>
    <submittedName>
        <fullName evidence="3">Uncharacterized protein</fullName>
    </submittedName>
</protein>
<proteinExistence type="predicted"/>
<dbReference type="Proteomes" id="UP000290289">
    <property type="component" value="Chromosome 9"/>
</dbReference>
<keyword evidence="4" id="KW-1185">Reference proteome</keyword>